<protein>
    <recommendedName>
        <fullName evidence="5">DUF1793-domain-containing protein</fullName>
    </recommendedName>
</protein>
<dbReference type="InterPro" id="IPR029058">
    <property type="entry name" value="AB_hydrolase_fold"/>
</dbReference>
<dbReference type="SUPFAM" id="SSF53474">
    <property type="entry name" value="alpha/beta-Hydrolases"/>
    <property type="match status" value="1"/>
</dbReference>
<dbReference type="PANTHER" id="PTHR31987">
    <property type="entry name" value="GLUTAMINASE A-RELATED"/>
    <property type="match status" value="1"/>
</dbReference>
<organism evidence="3 4">
    <name type="scientific">Cochliobolus sativus</name>
    <name type="common">Common root rot and spot blotch fungus</name>
    <name type="synonym">Bipolaris sorokiniana</name>
    <dbReference type="NCBI Taxonomy" id="45130"/>
    <lineage>
        <taxon>Eukaryota</taxon>
        <taxon>Fungi</taxon>
        <taxon>Dikarya</taxon>
        <taxon>Ascomycota</taxon>
        <taxon>Pezizomycotina</taxon>
        <taxon>Dothideomycetes</taxon>
        <taxon>Pleosporomycetidae</taxon>
        <taxon>Pleosporales</taxon>
        <taxon>Pleosporineae</taxon>
        <taxon>Pleosporaceae</taxon>
        <taxon>Bipolaris</taxon>
    </lineage>
</organism>
<proteinExistence type="predicted"/>
<dbReference type="AlphaFoldDB" id="A0A8H5ZBQ6"/>
<evidence type="ECO:0000313" key="4">
    <source>
        <dbReference type="Proteomes" id="UP000624244"/>
    </source>
</evidence>
<evidence type="ECO:0000313" key="3">
    <source>
        <dbReference type="EMBL" id="KAF5846411.1"/>
    </source>
</evidence>
<accession>A0A8H5ZBQ6</accession>
<dbReference type="Pfam" id="PF08538">
    <property type="entry name" value="DUF1749"/>
    <property type="match status" value="1"/>
</dbReference>
<dbReference type="Pfam" id="PF16335">
    <property type="entry name" value="GtaA_6_Hairpin"/>
    <property type="match status" value="1"/>
</dbReference>
<dbReference type="InterPro" id="IPR008928">
    <property type="entry name" value="6-hairpin_glycosidase_sf"/>
</dbReference>
<dbReference type="Proteomes" id="UP000624244">
    <property type="component" value="Unassembled WGS sequence"/>
</dbReference>
<evidence type="ECO:0008006" key="5">
    <source>
        <dbReference type="Google" id="ProtNLM"/>
    </source>
</evidence>
<dbReference type="InterPro" id="IPR033433">
    <property type="entry name" value="GtaA_N"/>
</dbReference>
<comment type="caution">
    <text evidence="3">The sequence shown here is derived from an EMBL/GenBank/DDBJ whole genome shotgun (WGS) entry which is preliminary data.</text>
</comment>
<dbReference type="InterPro" id="IPR032514">
    <property type="entry name" value="GtaA_central"/>
</dbReference>
<dbReference type="Gene3D" id="3.40.50.1820">
    <property type="entry name" value="alpha/beta hydrolase"/>
    <property type="match status" value="1"/>
</dbReference>
<dbReference type="Pfam" id="PF17168">
    <property type="entry name" value="DUF5127"/>
    <property type="match status" value="1"/>
</dbReference>
<name>A0A8H5ZBQ6_COCSA</name>
<gene>
    <name evidence="3" type="ORF">GGP41_003828</name>
</gene>
<feature type="domain" description="Glutaminase A central" evidence="1">
    <location>
        <begin position="170"/>
        <end position="516"/>
    </location>
</feature>
<dbReference type="InterPro" id="IPR013744">
    <property type="entry name" value="SidJ"/>
</dbReference>
<dbReference type="InterPro" id="IPR052743">
    <property type="entry name" value="Glutaminase_GtaA"/>
</dbReference>
<dbReference type="GO" id="GO:0005975">
    <property type="term" value="P:carbohydrate metabolic process"/>
    <property type="evidence" value="ECO:0007669"/>
    <property type="project" value="InterPro"/>
</dbReference>
<dbReference type="EMBL" id="WNKQ01000016">
    <property type="protein sequence ID" value="KAF5846411.1"/>
    <property type="molecule type" value="Genomic_DNA"/>
</dbReference>
<dbReference type="PANTHER" id="PTHR31987:SF1">
    <property type="entry name" value="GLUTAMINASE A"/>
    <property type="match status" value="1"/>
</dbReference>
<sequence length="912" mass="102038">MAEWDFGTTSDGIHYHKVWKQNQQTFSEVSDRAEWGNWYYGTKSVEGLTYMSGADAKVRETFHNNSKLDNSQDTNFRAINDQWPIFAYSLDLQKVGSEGKSQLFTIGVCQDDAIQFLGAGGLTTLPSLWKSYFADDLSALSFFYKDYSESIKLSTELDDQISSDSKAAGGDDYAILTTLAARQAFGATQLVGTEEKHYLFLKEISSNGNTQTVDVIYPASPIFYYTNPELMKLMLDPHFENQESGHYPNKWAIHDLGTHYPNATGHPDGQDEPMPLEECGNHMVMVLEYVQLSGNTDYIRQHYKILKQWTEYLVQDSLYPAEQLSTDDFAGHLVNQTNLALKGIIGIEAMSRMSSLINETADAQNYTSIAHNYISQWQQLGINNATSPPHAILNYGNASTHGLLYNLYNDRLLKLDLVPQQVYDIQSAFYPTVKEKYGVPLDTRNRYYTKSDWEIFCAAIASDETRDMFLHDLATWVNETPTSRPFTDLYQTNDGTFPPGIEFKARPVMGGMFALLLLDRDMCQWYSLFNGCTMIFDWLDDAAEETKMFLSILMYEQVPFELPRKLWIVHHTALLPYTVRIHPFTSLTPHSCAYEYGGRESPNALVYIGGLTSGPQTSSLVLKIDSAMENMTETDTLSYSVFEFRMRSSYTGFGYSSLKNDVEDLAALVTYLKGESVGKEKVVLMGSSTGCQAIMTYATTLPASPPVNGYILQAPTSDRETASLLMPPKFLHTSLQHAEDLIAEGKEMQIMPSDLIPPIFSSPISAYRWHSLVSVGGDDDFFSSDLPASTHESSFGRLGKPTLIIVSGKDEIVPPNVDKEALLKKWVDAMPMGLASDQSGVLPDADHELTTDGRTRSFMDKACRFLKDLEKIGVGSGRDISQTSSKTWFLVSDGAGSTFGSWRRGVRNVVVD</sequence>
<evidence type="ECO:0000259" key="1">
    <source>
        <dbReference type="Pfam" id="PF16335"/>
    </source>
</evidence>
<dbReference type="SUPFAM" id="SSF48208">
    <property type="entry name" value="Six-hairpin glycosidases"/>
    <property type="match status" value="1"/>
</dbReference>
<feature type="domain" description="Glutaminase A N-terminal" evidence="2">
    <location>
        <begin position="2"/>
        <end position="164"/>
    </location>
</feature>
<evidence type="ECO:0000259" key="2">
    <source>
        <dbReference type="Pfam" id="PF17168"/>
    </source>
</evidence>
<reference evidence="3" key="1">
    <citation type="submission" date="2019-11" db="EMBL/GenBank/DDBJ databases">
        <title>Bipolaris sorokiniana Genome sequencing.</title>
        <authorList>
            <person name="Wang H."/>
        </authorList>
    </citation>
    <scope>NUCLEOTIDE SEQUENCE</scope>
</reference>